<feature type="transmembrane region" description="Helical" evidence="6">
    <location>
        <begin position="226"/>
        <end position="249"/>
    </location>
</feature>
<feature type="transmembrane region" description="Helical" evidence="6">
    <location>
        <begin position="197"/>
        <end position="214"/>
    </location>
</feature>
<feature type="transmembrane region" description="Helical" evidence="6">
    <location>
        <begin position="323"/>
        <end position="342"/>
    </location>
</feature>
<proteinExistence type="predicted"/>
<feature type="transmembrane region" description="Helical" evidence="6">
    <location>
        <begin position="299"/>
        <end position="317"/>
    </location>
</feature>
<feature type="compositionally biased region" description="Basic and acidic residues" evidence="5">
    <location>
        <begin position="1"/>
        <end position="13"/>
    </location>
</feature>
<feature type="transmembrane region" description="Helical" evidence="6">
    <location>
        <begin position="35"/>
        <end position="56"/>
    </location>
</feature>
<dbReference type="Pfam" id="PF03151">
    <property type="entry name" value="TPT"/>
    <property type="match status" value="1"/>
</dbReference>
<comment type="caution">
    <text evidence="8">The sequence shown here is derived from an EMBL/GenBank/DDBJ whole genome shotgun (WGS) entry which is preliminary data.</text>
</comment>
<name>A0AAE0CDY7_9CHLO</name>
<evidence type="ECO:0000256" key="6">
    <source>
        <dbReference type="SAM" id="Phobius"/>
    </source>
</evidence>
<feature type="region of interest" description="Disordered" evidence="5">
    <location>
        <begin position="1"/>
        <end position="30"/>
    </location>
</feature>
<dbReference type="Proteomes" id="UP001190700">
    <property type="component" value="Unassembled WGS sequence"/>
</dbReference>
<evidence type="ECO:0000259" key="7">
    <source>
        <dbReference type="Pfam" id="PF03151"/>
    </source>
</evidence>
<evidence type="ECO:0000313" key="9">
    <source>
        <dbReference type="Proteomes" id="UP001190700"/>
    </source>
</evidence>
<evidence type="ECO:0000256" key="3">
    <source>
        <dbReference type="ARBA" id="ARBA00022989"/>
    </source>
</evidence>
<evidence type="ECO:0000313" key="8">
    <source>
        <dbReference type="EMBL" id="KAK3252603.1"/>
    </source>
</evidence>
<feature type="transmembrane region" description="Helical" evidence="6">
    <location>
        <begin position="128"/>
        <end position="150"/>
    </location>
</feature>
<dbReference type="AlphaFoldDB" id="A0AAE0CDY7"/>
<organism evidence="8 9">
    <name type="scientific">Cymbomonas tetramitiformis</name>
    <dbReference type="NCBI Taxonomy" id="36881"/>
    <lineage>
        <taxon>Eukaryota</taxon>
        <taxon>Viridiplantae</taxon>
        <taxon>Chlorophyta</taxon>
        <taxon>Pyramimonadophyceae</taxon>
        <taxon>Pyramimonadales</taxon>
        <taxon>Pyramimonadaceae</taxon>
        <taxon>Cymbomonas</taxon>
    </lineage>
</organism>
<keyword evidence="3 6" id="KW-1133">Transmembrane helix</keyword>
<feature type="transmembrane region" description="Helical" evidence="6">
    <location>
        <begin position="68"/>
        <end position="88"/>
    </location>
</feature>
<feature type="transmembrane region" description="Helical" evidence="6">
    <location>
        <begin position="269"/>
        <end position="287"/>
    </location>
</feature>
<dbReference type="GO" id="GO:0016020">
    <property type="term" value="C:membrane"/>
    <property type="evidence" value="ECO:0007669"/>
    <property type="project" value="UniProtKB-SubCell"/>
</dbReference>
<evidence type="ECO:0000256" key="2">
    <source>
        <dbReference type="ARBA" id="ARBA00022692"/>
    </source>
</evidence>
<sequence length="354" mass="38542">MFRRQDLAQRERNVGQAHPPKSAGGLLEGQPLQPSRARCAGAALAYMSFAIMLLVFNKVAVSSYKFKYANIITLLQLIMSNVLLGVMVRFRVISLYSNTGDDDHNQMSRSRFVPIHVVKATLPLSVAYLLYMVMGMASIGGVNLPMYTTLRRTTAAFTMAAEYILGGKRHPYNIIMSVVLMVVGALVASAHDLTFDVKGYLLVLGSNVSTAVYLQTIARFGQRSMLNSFGLMWCNGLVCAPVLLMVTLVTGELAAALQYEHLNATGFKIALFCSCSMAFLLNYSIFINTSLNSALTQTVCGNLKDMVVILVGFVWFGDAKFHPINFAGILLGVAGSIAYAVFKLTGAKPESTVR</sequence>
<keyword evidence="4 6" id="KW-0472">Membrane</keyword>
<dbReference type="InterPro" id="IPR004853">
    <property type="entry name" value="Sugar_P_trans_dom"/>
</dbReference>
<protein>
    <recommendedName>
        <fullName evidence="7">Sugar phosphate transporter domain-containing protein</fullName>
    </recommendedName>
</protein>
<dbReference type="InterPro" id="IPR050186">
    <property type="entry name" value="TPT_transporter"/>
</dbReference>
<keyword evidence="9" id="KW-1185">Reference proteome</keyword>
<feature type="domain" description="Sugar phosphate transporter" evidence="7">
    <location>
        <begin position="48"/>
        <end position="339"/>
    </location>
</feature>
<feature type="transmembrane region" description="Helical" evidence="6">
    <location>
        <begin position="171"/>
        <end position="191"/>
    </location>
</feature>
<evidence type="ECO:0000256" key="4">
    <source>
        <dbReference type="ARBA" id="ARBA00023136"/>
    </source>
</evidence>
<evidence type="ECO:0000256" key="1">
    <source>
        <dbReference type="ARBA" id="ARBA00004141"/>
    </source>
</evidence>
<keyword evidence="2 6" id="KW-0812">Transmembrane</keyword>
<gene>
    <name evidence="8" type="ORF">CYMTET_38110</name>
</gene>
<dbReference type="EMBL" id="LGRX02025331">
    <property type="protein sequence ID" value="KAK3252603.1"/>
    <property type="molecule type" value="Genomic_DNA"/>
</dbReference>
<accession>A0AAE0CDY7</accession>
<reference evidence="8 9" key="1">
    <citation type="journal article" date="2015" name="Genome Biol. Evol.">
        <title>Comparative Genomics of a Bacterivorous Green Alga Reveals Evolutionary Causalities and Consequences of Phago-Mixotrophic Mode of Nutrition.</title>
        <authorList>
            <person name="Burns J.A."/>
            <person name="Paasch A."/>
            <person name="Narechania A."/>
            <person name="Kim E."/>
        </authorList>
    </citation>
    <scope>NUCLEOTIDE SEQUENCE [LARGE SCALE GENOMIC DNA]</scope>
    <source>
        <strain evidence="8 9">PLY_AMNH</strain>
    </source>
</reference>
<comment type="subcellular location">
    <subcellularLocation>
        <location evidence="1">Membrane</location>
        <topology evidence="1">Multi-pass membrane protein</topology>
    </subcellularLocation>
</comment>
<dbReference type="PANTHER" id="PTHR11132">
    <property type="entry name" value="SOLUTE CARRIER FAMILY 35"/>
    <property type="match status" value="1"/>
</dbReference>
<evidence type="ECO:0000256" key="5">
    <source>
        <dbReference type="SAM" id="MobiDB-lite"/>
    </source>
</evidence>